<protein>
    <recommendedName>
        <fullName evidence="3">DUF1684 domain-containing protein</fullName>
    </recommendedName>
</protein>
<dbReference type="PANTHER" id="PTHR41913">
    <property type="entry name" value="DUF1684 DOMAIN-CONTAINING PROTEIN"/>
    <property type="match status" value="1"/>
</dbReference>
<dbReference type="RefSeq" id="WP_090671476.1">
    <property type="nucleotide sequence ID" value="NZ_FNIT01000003.1"/>
</dbReference>
<organism evidence="1 2">
    <name type="scientific">Aureimonas jatrophae</name>
    <dbReference type="NCBI Taxonomy" id="1166073"/>
    <lineage>
        <taxon>Bacteria</taxon>
        <taxon>Pseudomonadati</taxon>
        <taxon>Pseudomonadota</taxon>
        <taxon>Alphaproteobacteria</taxon>
        <taxon>Hyphomicrobiales</taxon>
        <taxon>Aurantimonadaceae</taxon>
        <taxon>Aureimonas</taxon>
    </lineage>
</organism>
<gene>
    <name evidence="1" type="ORF">SAMN05192530_1034</name>
</gene>
<dbReference type="STRING" id="1166073.SAMN05192530_1034"/>
<evidence type="ECO:0000313" key="2">
    <source>
        <dbReference type="Proteomes" id="UP000198793"/>
    </source>
</evidence>
<dbReference type="OrthoDB" id="5493262at2"/>
<dbReference type="Pfam" id="PF07920">
    <property type="entry name" value="DUF1684"/>
    <property type="match status" value="1"/>
</dbReference>
<dbReference type="EMBL" id="FNIT01000003">
    <property type="protein sequence ID" value="SDO02870.1"/>
    <property type="molecule type" value="Genomic_DNA"/>
</dbReference>
<dbReference type="PANTHER" id="PTHR41913:SF1">
    <property type="entry name" value="DUF1684 DOMAIN-CONTAINING PROTEIN"/>
    <property type="match status" value="1"/>
</dbReference>
<accession>A0A1H0G7P7</accession>
<dbReference type="Proteomes" id="UP000198793">
    <property type="component" value="Unassembled WGS sequence"/>
</dbReference>
<evidence type="ECO:0000313" key="1">
    <source>
        <dbReference type="EMBL" id="SDO02870.1"/>
    </source>
</evidence>
<keyword evidence="2" id="KW-1185">Reference proteome</keyword>
<proteinExistence type="predicted"/>
<reference evidence="1 2" key="1">
    <citation type="submission" date="2016-10" db="EMBL/GenBank/DDBJ databases">
        <authorList>
            <person name="de Groot N.N."/>
        </authorList>
    </citation>
    <scope>NUCLEOTIDE SEQUENCE [LARGE SCALE GENOMIC DNA]</scope>
    <source>
        <strain evidence="2">L7-484,KACC 16230,DSM 25025</strain>
    </source>
</reference>
<evidence type="ECO:0008006" key="3">
    <source>
        <dbReference type="Google" id="ProtNLM"/>
    </source>
</evidence>
<name>A0A1H0G7P7_9HYPH</name>
<dbReference type="AlphaFoldDB" id="A0A1H0G7P7"/>
<sequence>MRPDSTTATLEAEFRAWRQRRMDALAAPDGWLNIIGRYPLEDGAIRIGSGPDNDIVLPSGPERVGTLLQNGSDVRYRPADGGPEQQLALSKSAPPRFTSGPLLLEVTTLNGENALRVRDTRPMPDEQRPRLETLPFDPSWCIDAQWVRLDAPHTVEIDTSRSIRTEVEATHKAVFEHGGQRFELLATHGSPDRPQFVFRDATARTGKTYAAARFLFGEDVTDTTIRLDFNRAVSPPCAFTDFAVCPLPPPGNVLSVRIEAGECAPPAH</sequence>
<dbReference type="InterPro" id="IPR012467">
    <property type="entry name" value="DUF1684"/>
</dbReference>